<feature type="transmembrane region" description="Helical" evidence="2">
    <location>
        <begin position="171"/>
        <end position="193"/>
    </location>
</feature>
<feature type="compositionally biased region" description="Basic and acidic residues" evidence="1">
    <location>
        <begin position="734"/>
        <end position="745"/>
    </location>
</feature>
<sequence length="947" mass="105055">MGSLLSTPVAYVHAKVDKAKQAVQTGIDDTKNYIYTSIYNTKLAIKTRIVNTKDAISTAIQTRIDNTKRAVFTRVDNVKNACLDTVSGVKNGVQRRVDAVTSGIRAITDGVQNGVNTVATSVVSAGNAVAGGVLAVKSSVSDKVSTTAASVSEAYQRTARRRLSWFEKVKYAVLLSFMMLMLIISGVLLWDVYNGDMDAAKHKISVMYTCVYNTSVLSAQELLRISSICLSYTYSGLQIAGAYILVWSQIALTQMSYAANTTQVYSVEGAKIGFKYTVIASQTVGHFMNESAYVSAEYISIGSKVTWEYFLFASECSWTFVKYAFRRGTDFVVFGAEVTLSSLRVVLVYLGSTSKACAIHLLNASEVMLKYLLRATKAGVALIAQWSMEAGVWSAEMLKYAATDGRVKLWANLQVLAYDLFTGSYTVSELLLDTSTFIVNKTIRGSVVFFHWSMNALYTASEWTVQSAKVTTDCLVVSTVAVYHTTYNATITSYNAIYVTVIWTYETVCSVSWTIYDFTCSVLSTTFHIVFATSKFIYVQTDAIVRFTIYWVTAIATFLWQWLSYIVLTITHILDVTLNRFGVRYLLIACHYLTQWSLALGEIVFAFLCEVGTYLGRFCYSTGIHVYNVAYIVCAFLWQLVTGVLSIVKMFVSLLVTCVTGIFQVVLWFVDEFMLAYVYMLHQYNMYREALFFGFIVLITLYCSGLVQDRTVTAENTHDDDDDEFDGDDSCDDDVGHHHYDDGHGDVGSSRESLNTDKTEGESHQVQAPKTKVKPQTLESSPPPAYMQRSVIPAYDEIDDNEDDEDIAIGDHLSDESDLDSDFDLDPIPDVMDSTDSETELMPSRIDELTPPEENHEPLGGTVNLPDDPIELTSPKEDGEPTDGAADVVPVATNSSEDVTDSDVRTCRQDPQRAEAAEDNEFVNIEELGEFPDIDQSDDEEGKTGSE</sequence>
<evidence type="ECO:0000256" key="1">
    <source>
        <dbReference type="SAM" id="MobiDB-lite"/>
    </source>
</evidence>
<proteinExistence type="predicted"/>
<organism evidence="3 4">
    <name type="scientific">Ridgeia piscesae</name>
    <name type="common">Tubeworm</name>
    <dbReference type="NCBI Taxonomy" id="27915"/>
    <lineage>
        <taxon>Eukaryota</taxon>
        <taxon>Metazoa</taxon>
        <taxon>Spiralia</taxon>
        <taxon>Lophotrochozoa</taxon>
        <taxon>Annelida</taxon>
        <taxon>Polychaeta</taxon>
        <taxon>Sedentaria</taxon>
        <taxon>Canalipalpata</taxon>
        <taxon>Sabellida</taxon>
        <taxon>Siboglinidae</taxon>
        <taxon>Ridgeia</taxon>
    </lineage>
</organism>
<keyword evidence="2" id="KW-0472">Membrane</keyword>
<evidence type="ECO:0000256" key="2">
    <source>
        <dbReference type="SAM" id="Phobius"/>
    </source>
</evidence>
<accession>A0AAD9P0K1</accession>
<reference evidence="3" key="1">
    <citation type="journal article" date="2023" name="Mol. Biol. Evol.">
        <title>Third-Generation Sequencing Reveals the Adaptive Role of the Epigenome in Three Deep-Sea Polychaetes.</title>
        <authorList>
            <person name="Perez M."/>
            <person name="Aroh O."/>
            <person name="Sun Y."/>
            <person name="Lan Y."/>
            <person name="Juniper S.K."/>
            <person name="Young C.R."/>
            <person name="Angers B."/>
            <person name="Qian P.Y."/>
        </authorList>
    </citation>
    <scope>NUCLEOTIDE SEQUENCE</scope>
    <source>
        <strain evidence="3">R07B-5</strain>
    </source>
</reference>
<feature type="transmembrane region" description="Helical" evidence="2">
    <location>
        <begin position="549"/>
        <end position="574"/>
    </location>
</feature>
<feature type="transmembrane region" description="Helical" evidence="2">
    <location>
        <begin position="650"/>
        <end position="670"/>
    </location>
</feature>
<keyword evidence="2" id="KW-0812">Transmembrane</keyword>
<evidence type="ECO:0000313" key="4">
    <source>
        <dbReference type="Proteomes" id="UP001209878"/>
    </source>
</evidence>
<dbReference type="Proteomes" id="UP001209878">
    <property type="component" value="Unassembled WGS sequence"/>
</dbReference>
<comment type="caution">
    <text evidence="3">The sequence shown here is derived from an EMBL/GenBank/DDBJ whole genome shotgun (WGS) entry which is preliminary data.</text>
</comment>
<feature type="compositionally biased region" description="Basic and acidic residues" evidence="1">
    <location>
        <begin position="902"/>
        <end position="916"/>
    </location>
</feature>
<feature type="compositionally biased region" description="Acidic residues" evidence="1">
    <location>
        <begin position="927"/>
        <end position="941"/>
    </location>
</feature>
<keyword evidence="2" id="KW-1133">Transmembrane helix</keyword>
<keyword evidence="4" id="KW-1185">Reference proteome</keyword>
<dbReference type="EMBL" id="JAODUO010000217">
    <property type="protein sequence ID" value="KAK2185941.1"/>
    <property type="molecule type" value="Genomic_DNA"/>
</dbReference>
<feature type="compositionally biased region" description="Acidic residues" evidence="1">
    <location>
        <begin position="718"/>
        <end position="733"/>
    </location>
</feature>
<feature type="region of interest" description="Disordered" evidence="1">
    <location>
        <begin position="812"/>
        <end position="947"/>
    </location>
</feature>
<feature type="compositionally biased region" description="Basic and acidic residues" evidence="1">
    <location>
        <begin position="845"/>
        <end position="857"/>
    </location>
</feature>
<gene>
    <name evidence="3" type="ORF">NP493_218g02015</name>
</gene>
<protein>
    <submittedName>
        <fullName evidence="3">Uncharacterized protein</fullName>
    </submittedName>
</protein>
<feature type="region of interest" description="Disordered" evidence="1">
    <location>
        <begin position="716"/>
        <end position="785"/>
    </location>
</feature>
<feature type="transmembrane region" description="Helical" evidence="2">
    <location>
        <begin position="586"/>
        <end position="608"/>
    </location>
</feature>
<name>A0AAD9P0K1_RIDPI</name>
<dbReference type="Gene3D" id="1.20.120.20">
    <property type="entry name" value="Apolipoprotein"/>
    <property type="match status" value="1"/>
</dbReference>
<evidence type="ECO:0000313" key="3">
    <source>
        <dbReference type="EMBL" id="KAK2185941.1"/>
    </source>
</evidence>
<feature type="transmembrane region" description="Helical" evidence="2">
    <location>
        <begin position="614"/>
        <end position="638"/>
    </location>
</feature>
<feature type="transmembrane region" description="Helical" evidence="2">
    <location>
        <begin position="690"/>
        <end position="707"/>
    </location>
</feature>
<dbReference type="AlphaFoldDB" id="A0AAD9P0K1"/>
<feature type="compositionally biased region" description="Acidic residues" evidence="1">
    <location>
        <begin position="816"/>
        <end position="839"/>
    </location>
</feature>
<feature type="compositionally biased region" description="Basic and acidic residues" evidence="1">
    <location>
        <begin position="754"/>
        <end position="763"/>
    </location>
</feature>